<dbReference type="InterPro" id="IPR005116">
    <property type="entry name" value="Transp-assoc_OB_typ1"/>
</dbReference>
<reference evidence="7" key="1">
    <citation type="submission" date="2020-11" db="EMBL/GenBank/DDBJ databases">
        <title>Azospira inquinata sp. nov.</title>
        <authorList>
            <person name="Moe W.M."/>
            <person name="Mikes M.C."/>
        </authorList>
    </citation>
    <scope>NUCLEOTIDE SEQUENCE</scope>
    <source>
        <strain evidence="7">Azo-3</strain>
    </source>
</reference>
<feature type="domain" description="Mop" evidence="6">
    <location>
        <begin position="133"/>
        <end position="199"/>
    </location>
</feature>
<keyword evidence="3" id="KW-0677">Repeat</keyword>
<dbReference type="Pfam" id="PF00126">
    <property type="entry name" value="HTH_1"/>
    <property type="match status" value="1"/>
</dbReference>
<keyword evidence="4 5" id="KW-0500">Molybdenum</keyword>
<evidence type="ECO:0000256" key="1">
    <source>
        <dbReference type="ARBA" id="ARBA00008110"/>
    </source>
</evidence>
<dbReference type="RefSeq" id="WP_216131030.1">
    <property type="nucleotide sequence ID" value="NZ_CP064782.1"/>
</dbReference>
<evidence type="ECO:0000256" key="5">
    <source>
        <dbReference type="PROSITE-ProRule" id="PRU01213"/>
    </source>
</evidence>
<dbReference type="PIRSF" id="PIRSF005763">
    <property type="entry name" value="Txn_reg_ModE"/>
    <property type="match status" value="1"/>
</dbReference>
<evidence type="ECO:0000313" key="7">
    <source>
        <dbReference type="EMBL" id="QWT50145.1"/>
    </source>
</evidence>
<organism evidence="7 8">
    <name type="scientific">Azospira inquinata</name>
    <dbReference type="NCBI Taxonomy" id="2785627"/>
    <lineage>
        <taxon>Bacteria</taxon>
        <taxon>Pseudomonadati</taxon>
        <taxon>Pseudomonadota</taxon>
        <taxon>Betaproteobacteria</taxon>
        <taxon>Rhodocyclales</taxon>
        <taxon>Rhodocyclaceae</taxon>
        <taxon>Azospira</taxon>
    </lineage>
</organism>
<sequence>MPQSNAKLVGKLALETEFGPFLGDTRIRLLEAIDRHGSISQAAKAVPLSYKAAWDALDAMNNLAEEPLVVRTTGGKHGGGTVLTDYGRKIIGLFRAMEQEYQDALDRLTERMDEVQSGDMRKFQSMMRRLSMKTSARNQFVGKIVGLREGDVDFEVRIRLEADHEVVAVITRESAETLELAIGKEVFAFVKASSPVLITDPALKITARNQLWGEVVQIHDGPVNSEVTLALSGGKSVTAVVTKNSIENLGLAPGVKACAVFKASSVILAVYA</sequence>
<accession>A0A975XVT9</accession>
<keyword evidence="2 4" id="KW-0813">Transport</keyword>
<keyword evidence="8" id="KW-1185">Reference proteome</keyword>
<dbReference type="GO" id="GO:0003700">
    <property type="term" value="F:DNA-binding transcription factor activity"/>
    <property type="evidence" value="ECO:0007669"/>
    <property type="project" value="InterPro"/>
</dbReference>
<name>A0A975XVT9_9RHOO</name>
<dbReference type="Pfam" id="PF03459">
    <property type="entry name" value="TOBE"/>
    <property type="match status" value="2"/>
</dbReference>
<dbReference type="KEGG" id="aiq:Azoinq_05995"/>
<proteinExistence type="inferred from homology"/>
<dbReference type="AlphaFoldDB" id="A0A975XVT9"/>
<dbReference type="InterPro" id="IPR016462">
    <property type="entry name" value="ModE"/>
</dbReference>
<protein>
    <submittedName>
        <fullName evidence="7">TOBE domain-containing protein</fullName>
    </submittedName>
</protein>
<dbReference type="NCBIfam" id="TIGR00637">
    <property type="entry name" value="ModE_repress"/>
    <property type="match status" value="1"/>
</dbReference>
<dbReference type="InterPro" id="IPR000847">
    <property type="entry name" value="LysR_HTH_N"/>
</dbReference>
<evidence type="ECO:0000313" key="8">
    <source>
        <dbReference type="Proteomes" id="UP000683428"/>
    </source>
</evidence>
<dbReference type="EMBL" id="CP064782">
    <property type="protein sequence ID" value="QWT50145.1"/>
    <property type="molecule type" value="Genomic_DNA"/>
</dbReference>
<dbReference type="InterPro" id="IPR051815">
    <property type="entry name" value="Molybdate_resp_trans_reg"/>
</dbReference>
<evidence type="ECO:0000259" key="6">
    <source>
        <dbReference type="PROSITE" id="PS51866"/>
    </source>
</evidence>
<dbReference type="GO" id="GO:0015689">
    <property type="term" value="P:molybdate ion transport"/>
    <property type="evidence" value="ECO:0007669"/>
    <property type="project" value="InterPro"/>
</dbReference>
<dbReference type="InterPro" id="IPR004606">
    <property type="entry name" value="Mop_domain"/>
</dbReference>
<gene>
    <name evidence="7" type="ORF">Azoinq_05995</name>
</gene>
<dbReference type="NCBIfam" id="TIGR00638">
    <property type="entry name" value="Mop"/>
    <property type="match status" value="2"/>
</dbReference>
<comment type="similarity">
    <text evidence="1 4">Belongs to the ModE family.</text>
</comment>
<evidence type="ECO:0000256" key="2">
    <source>
        <dbReference type="ARBA" id="ARBA00022448"/>
    </source>
</evidence>
<evidence type="ECO:0000256" key="3">
    <source>
        <dbReference type="ARBA" id="ARBA00022737"/>
    </source>
</evidence>
<evidence type="ECO:0000256" key="4">
    <source>
        <dbReference type="PIRNR" id="PIRNR005763"/>
    </source>
</evidence>
<feature type="domain" description="Mop" evidence="6">
    <location>
        <begin position="204"/>
        <end position="270"/>
    </location>
</feature>
<dbReference type="PROSITE" id="PS51866">
    <property type="entry name" value="MOP"/>
    <property type="match status" value="2"/>
</dbReference>
<dbReference type="PANTHER" id="PTHR30432:SF1">
    <property type="entry name" value="DNA-BINDING TRANSCRIPTIONAL DUAL REGULATOR MODE"/>
    <property type="match status" value="1"/>
</dbReference>
<dbReference type="PANTHER" id="PTHR30432">
    <property type="entry name" value="TRANSCRIPTIONAL REGULATOR MODE"/>
    <property type="match status" value="1"/>
</dbReference>
<dbReference type="Proteomes" id="UP000683428">
    <property type="component" value="Chromosome"/>
</dbReference>
<dbReference type="InterPro" id="IPR003725">
    <property type="entry name" value="ModE-bd_N"/>
</dbReference>